<dbReference type="InterPro" id="IPR002575">
    <property type="entry name" value="Aminoglycoside_PTrfase"/>
</dbReference>
<accession>A0ABY5FW39</accession>
<evidence type="ECO:0000256" key="1">
    <source>
        <dbReference type="ARBA" id="ARBA00006219"/>
    </source>
</evidence>
<dbReference type="CDD" id="cd05150">
    <property type="entry name" value="APH"/>
    <property type="match status" value="1"/>
</dbReference>
<dbReference type="SUPFAM" id="SSF56112">
    <property type="entry name" value="Protein kinase-like (PK-like)"/>
    <property type="match status" value="1"/>
</dbReference>
<keyword evidence="4 7" id="KW-0418">Kinase</keyword>
<sequence>MAPTRKNPEDAARLLPGSGWEKVASGESDTDVYRRDAVYAKVCAADGTVGLAEERDRVRWLAETDFPGARVLDWIDSQHGAVLVTSAVSGVPGWQLPCSPTLMGNLAAALRSFHELPVEGCPFERRLEDVLGQVEDVVRRGAVNPDFLSLEWQQVPPAELLSRLQTSVPAVQDLVVCHGDATLANFLFDPQTLAFTGAVDVGHLGVADRYSDLALTAAQVVNHGWSPSSVSFLTMYGLDDADDERLVFYLLLDAMSWG</sequence>
<protein>
    <submittedName>
        <fullName evidence="9">Aminoglycoside 3'-phosphotransferase</fullName>
    </submittedName>
</protein>
<keyword evidence="10" id="KW-1185">Reference proteome</keyword>
<evidence type="ECO:0000313" key="9">
    <source>
        <dbReference type="EMBL" id="UTT62529.1"/>
    </source>
</evidence>
<keyword evidence="6 7" id="KW-0046">Antibiotic resistance</keyword>
<organism evidence="9 10">
    <name type="scientific">Microcella humidisoli</name>
    <dbReference type="NCBI Taxonomy" id="2963406"/>
    <lineage>
        <taxon>Bacteria</taxon>
        <taxon>Bacillati</taxon>
        <taxon>Actinomycetota</taxon>
        <taxon>Actinomycetes</taxon>
        <taxon>Micrococcales</taxon>
        <taxon>Microbacteriaceae</taxon>
        <taxon>Microcella</taxon>
    </lineage>
</organism>
<dbReference type="RefSeq" id="WP_255159674.1">
    <property type="nucleotide sequence ID" value="NZ_CP101497.1"/>
</dbReference>
<keyword evidence="2 7" id="KW-0808">Transferase</keyword>
<dbReference type="Gene3D" id="3.90.1200.10">
    <property type="match status" value="1"/>
</dbReference>
<dbReference type="InterPro" id="IPR024165">
    <property type="entry name" value="Kan/Strep_kinase"/>
</dbReference>
<name>A0ABY5FW39_9MICO</name>
<evidence type="ECO:0000256" key="3">
    <source>
        <dbReference type="ARBA" id="ARBA00022741"/>
    </source>
</evidence>
<evidence type="ECO:0000256" key="6">
    <source>
        <dbReference type="ARBA" id="ARBA00023251"/>
    </source>
</evidence>
<feature type="domain" description="Aminoglycoside phosphotransferase" evidence="8">
    <location>
        <begin position="21"/>
        <end position="236"/>
    </location>
</feature>
<evidence type="ECO:0000313" key="10">
    <source>
        <dbReference type="Proteomes" id="UP001060039"/>
    </source>
</evidence>
<keyword evidence="5 7" id="KW-0067">ATP-binding</keyword>
<keyword evidence="3 7" id="KW-0547">Nucleotide-binding</keyword>
<evidence type="ECO:0000256" key="2">
    <source>
        <dbReference type="ARBA" id="ARBA00022679"/>
    </source>
</evidence>
<gene>
    <name evidence="9" type="ORF">NNL39_12905</name>
</gene>
<reference evidence="9" key="1">
    <citation type="submission" date="2022-07" db="EMBL/GenBank/DDBJ databases">
        <title>Taxonomic analysis of Microcella humidisoli nov. sp., isolated from riverside soil.</title>
        <authorList>
            <person name="Molina K.M."/>
            <person name="Kim S.B."/>
        </authorList>
    </citation>
    <scope>NUCLEOTIDE SEQUENCE</scope>
    <source>
        <strain evidence="9">MMS21-STM10</strain>
    </source>
</reference>
<evidence type="ECO:0000256" key="5">
    <source>
        <dbReference type="ARBA" id="ARBA00022840"/>
    </source>
</evidence>
<comment type="similarity">
    <text evidence="1 7">Belongs to the aminoglycoside phosphotransferase family.</text>
</comment>
<evidence type="ECO:0000259" key="8">
    <source>
        <dbReference type="Pfam" id="PF01636"/>
    </source>
</evidence>
<dbReference type="Pfam" id="PF01636">
    <property type="entry name" value="APH"/>
    <property type="match status" value="1"/>
</dbReference>
<evidence type="ECO:0000256" key="4">
    <source>
        <dbReference type="ARBA" id="ARBA00022777"/>
    </source>
</evidence>
<dbReference type="PIRSF" id="PIRSF000706">
    <property type="entry name" value="Kanamycin_kin"/>
    <property type="match status" value="1"/>
</dbReference>
<dbReference type="InterPro" id="IPR011009">
    <property type="entry name" value="Kinase-like_dom_sf"/>
</dbReference>
<dbReference type="Proteomes" id="UP001060039">
    <property type="component" value="Chromosome"/>
</dbReference>
<dbReference type="EMBL" id="CP101497">
    <property type="protein sequence ID" value="UTT62529.1"/>
    <property type="molecule type" value="Genomic_DNA"/>
</dbReference>
<proteinExistence type="inferred from homology"/>
<evidence type="ECO:0000256" key="7">
    <source>
        <dbReference type="PIRNR" id="PIRNR000706"/>
    </source>
</evidence>
<dbReference type="Gene3D" id="3.30.200.20">
    <property type="entry name" value="Phosphorylase Kinase, domain 1"/>
    <property type="match status" value="1"/>
</dbReference>